<dbReference type="AlphaFoldDB" id="A0A328AVD5"/>
<dbReference type="GO" id="GO:0005886">
    <property type="term" value="C:plasma membrane"/>
    <property type="evidence" value="ECO:0007669"/>
    <property type="project" value="UniProtKB-SubCell"/>
</dbReference>
<dbReference type="GO" id="GO:0015562">
    <property type="term" value="F:efflux transmembrane transporter activity"/>
    <property type="evidence" value="ECO:0007669"/>
    <property type="project" value="InterPro"/>
</dbReference>
<dbReference type="Proteomes" id="UP000249842">
    <property type="component" value="Unassembled WGS sequence"/>
</dbReference>
<comment type="caution">
    <text evidence="3">The sequence shown here is derived from an EMBL/GenBank/DDBJ whole genome shotgun (WGS) entry which is preliminary data.</text>
</comment>
<keyword evidence="2" id="KW-0449">Lipoprotein</keyword>
<dbReference type="InterPro" id="IPR003423">
    <property type="entry name" value="OMP_efflux"/>
</dbReference>
<keyword evidence="4" id="KW-1185">Reference proteome</keyword>
<feature type="chain" id="PRO_5016190614" evidence="2">
    <location>
        <begin position="26"/>
        <end position="484"/>
    </location>
</feature>
<keyword evidence="2" id="KW-0812">Transmembrane</keyword>
<organism evidence="3 4">
    <name type="scientific">Phenylobacterium hankyongense</name>
    <dbReference type="NCBI Taxonomy" id="1813876"/>
    <lineage>
        <taxon>Bacteria</taxon>
        <taxon>Pseudomonadati</taxon>
        <taxon>Pseudomonadota</taxon>
        <taxon>Alphaproteobacteria</taxon>
        <taxon>Caulobacterales</taxon>
        <taxon>Caulobacteraceae</taxon>
        <taxon>Phenylobacterium</taxon>
    </lineage>
</organism>
<evidence type="ECO:0000313" key="3">
    <source>
        <dbReference type="EMBL" id="RAK58567.1"/>
    </source>
</evidence>
<reference evidence="4" key="1">
    <citation type="submission" date="2018-05" db="EMBL/GenBank/DDBJ databases">
        <authorList>
            <person name="Li X."/>
        </authorList>
    </citation>
    <scope>NUCLEOTIDE SEQUENCE [LARGE SCALE GENOMIC DNA]</scope>
    <source>
        <strain evidence="4">HKS-05</strain>
    </source>
</reference>
<accession>A0A328AVD5</accession>
<dbReference type="SUPFAM" id="SSF56954">
    <property type="entry name" value="Outer membrane efflux proteins (OEP)"/>
    <property type="match status" value="1"/>
</dbReference>
<keyword evidence="2" id="KW-0564">Palmitate</keyword>
<dbReference type="OrthoDB" id="7181739at2"/>
<protein>
    <submittedName>
        <fullName evidence="3">RND transporter</fullName>
    </submittedName>
</protein>
<proteinExistence type="inferred from homology"/>
<dbReference type="Pfam" id="PF02321">
    <property type="entry name" value="OEP"/>
    <property type="match status" value="2"/>
</dbReference>
<dbReference type="EMBL" id="QFYP01000001">
    <property type="protein sequence ID" value="RAK58567.1"/>
    <property type="molecule type" value="Genomic_DNA"/>
</dbReference>
<dbReference type="PANTHER" id="PTHR30203:SF33">
    <property type="entry name" value="BLR4455 PROTEIN"/>
    <property type="match status" value="1"/>
</dbReference>
<keyword evidence="2" id="KW-0472">Membrane</keyword>
<keyword evidence="2" id="KW-1134">Transmembrane beta strand</keyword>
<comment type="subcellular location">
    <subcellularLocation>
        <location evidence="2">Cell membrane</location>
        <topology evidence="2">Lipid-anchor</topology>
    </subcellularLocation>
</comment>
<evidence type="ECO:0000256" key="2">
    <source>
        <dbReference type="RuleBase" id="RU362097"/>
    </source>
</evidence>
<sequence>MPLSTRSLRRLAVASVSALALSACATVGPNFRTPEPPKGPAAAGYAMAGDAPAPGVRLTPDVRAGGPWWQAFGSPELDQSVRQALADSPTVAEATATLQRAQAQLAATRGAQAPQVDANAGAQRERINTQAFGFTGFPSPTINLFSIGGGVSYDLDLFGGRKRATEAAQARAEMAARQADAAYLTLSGNVALQAMRIASLRAQIATLQTIIADDQRVVEMVRKAQQAGGEAPSAVTGGLAQVAQDEALLPPLVRDLNAARHQMALLAGKSPAEFSAPDFDMARLTVPSDIPVSLPSALVRNRPDILAAEADLHAATAAVGVAVANQYPDIRLSANLTQSAIKPENLFNYASSGWNLMGGVTAPIFHGGTLKAERQAAEADARASMARYQQTVLRAFVQVSDVLAALASDQQSLAALGQAQTAAEATARDAQTAYRLGGGTLLQVIDAQRQLNRARRATVEAEGQRYADLVQLFTATAADWRTAT</sequence>
<keyword evidence="2" id="KW-0732">Signal</keyword>
<dbReference type="Gene3D" id="1.20.1600.10">
    <property type="entry name" value="Outer membrane efflux proteins (OEP)"/>
    <property type="match status" value="1"/>
</dbReference>
<dbReference type="PANTHER" id="PTHR30203">
    <property type="entry name" value="OUTER MEMBRANE CATION EFFLUX PROTEIN"/>
    <property type="match status" value="1"/>
</dbReference>
<dbReference type="Gene3D" id="2.20.200.10">
    <property type="entry name" value="Outer membrane efflux proteins (OEP)"/>
    <property type="match status" value="1"/>
</dbReference>
<evidence type="ECO:0000256" key="1">
    <source>
        <dbReference type="ARBA" id="ARBA00007613"/>
    </source>
</evidence>
<dbReference type="RefSeq" id="WP_111455860.1">
    <property type="nucleotide sequence ID" value="NZ_QFYP01000001.1"/>
</dbReference>
<dbReference type="NCBIfam" id="TIGR01845">
    <property type="entry name" value="outer_NodT"/>
    <property type="match status" value="1"/>
</dbReference>
<comment type="similarity">
    <text evidence="1 2">Belongs to the outer membrane factor (OMF) (TC 1.B.17) family.</text>
</comment>
<dbReference type="PROSITE" id="PS51257">
    <property type="entry name" value="PROKAR_LIPOPROTEIN"/>
    <property type="match status" value="1"/>
</dbReference>
<evidence type="ECO:0000313" key="4">
    <source>
        <dbReference type="Proteomes" id="UP000249842"/>
    </source>
</evidence>
<dbReference type="InterPro" id="IPR010131">
    <property type="entry name" value="MdtP/NodT-like"/>
</dbReference>
<gene>
    <name evidence="3" type="ORF">DJ021_01515</name>
</gene>
<name>A0A328AVD5_9CAUL</name>
<feature type="signal peptide" evidence="2">
    <location>
        <begin position="1"/>
        <end position="25"/>
    </location>
</feature>